<keyword evidence="3 8" id="KW-0813">Transport</keyword>
<sequence length="216" mass="23311">MKTTKHEVNADVSKNHVNKSVASAKSKSFTTKAMVTISLLSALSYVFMLLESPPFIGFLRLELSDIPAIIGGFTYGPIAGITIELIKNLIKAITATKTAGIGELANFAISVAYVFPASFIYKKMQSKHKTFIAFGAATISMTIAGFLVNYFVTVPLYASLYGGMENVLAGAAVIPAIKDKFTLILYGITPFNIVKGIFTGLVGHYTYRFLKNKLGS</sequence>
<evidence type="ECO:0000256" key="3">
    <source>
        <dbReference type="ARBA" id="ARBA00022448"/>
    </source>
</evidence>
<protein>
    <recommendedName>
        <fullName evidence="8">Riboflavin transporter</fullName>
    </recommendedName>
</protein>
<evidence type="ECO:0000256" key="1">
    <source>
        <dbReference type="ARBA" id="ARBA00004651"/>
    </source>
</evidence>
<feature type="transmembrane region" description="Helical" evidence="9">
    <location>
        <begin position="131"/>
        <end position="152"/>
    </location>
</feature>
<dbReference type="PANTHER" id="PTHR38438">
    <property type="entry name" value="RIBOFLAVIN TRANSPORTER RIBU"/>
    <property type="match status" value="1"/>
</dbReference>
<organism evidence="10 11">
    <name type="scientific">Anaerocolumna aminovalerica</name>
    <dbReference type="NCBI Taxonomy" id="1527"/>
    <lineage>
        <taxon>Bacteria</taxon>
        <taxon>Bacillati</taxon>
        <taxon>Bacillota</taxon>
        <taxon>Clostridia</taxon>
        <taxon>Lachnospirales</taxon>
        <taxon>Lachnospiraceae</taxon>
        <taxon>Anaerocolumna</taxon>
    </lineage>
</organism>
<dbReference type="GO" id="GO:0032217">
    <property type="term" value="F:riboflavin transmembrane transporter activity"/>
    <property type="evidence" value="ECO:0007669"/>
    <property type="project" value="UniProtKB-UniRule"/>
</dbReference>
<evidence type="ECO:0000256" key="9">
    <source>
        <dbReference type="SAM" id="Phobius"/>
    </source>
</evidence>
<keyword evidence="4 8" id="KW-1003">Cell membrane</keyword>
<dbReference type="STRING" id="1527.SAMN04489757_13012"/>
<dbReference type="InterPro" id="IPR024529">
    <property type="entry name" value="ECF_trnsprt_substrate-spec"/>
</dbReference>
<evidence type="ECO:0000256" key="2">
    <source>
        <dbReference type="ARBA" id="ARBA00005540"/>
    </source>
</evidence>
<accession>A0A1I5HIT7</accession>
<comment type="subcellular location">
    <subcellularLocation>
        <location evidence="1">Cell membrane</location>
        <topology evidence="1">Multi-pass membrane protein</topology>
    </subcellularLocation>
</comment>
<evidence type="ECO:0000256" key="8">
    <source>
        <dbReference type="PIRNR" id="PIRNR037778"/>
    </source>
</evidence>
<dbReference type="GO" id="GO:0005886">
    <property type="term" value="C:plasma membrane"/>
    <property type="evidence" value="ECO:0007669"/>
    <property type="project" value="UniProtKB-SubCell"/>
</dbReference>
<dbReference type="Gene3D" id="1.10.1760.20">
    <property type="match status" value="1"/>
</dbReference>
<dbReference type="Proteomes" id="UP000198806">
    <property type="component" value="Unassembled WGS sequence"/>
</dbReference>
<keyword evidence="5 9" id="KW-0812">Transmembrane</keyword>
<dbReference type="EMBL" id="FOWD01000030">
    <property type="protein sequence ID" value="SFO47960.1"/>
    <property type="molecule type" value="Genomic_DNA"/>
</dbReference>
<dbReference type="Pfam" id="PF12822">
    <property type="entry name" value="ECF_trnsprt"/>
    <property type="match status" value="1"/>
</dbReference>
<feature type="transmembrane region" description="Helical" evidence="9">
    <location>
        <begin position="29"/>
        <end position="48"/>
    </location>
</feature>
<dbReference type="PIRSF" id="PIRSF037778">
    <property type="entry name" value="UCP037778_transp_RibU"/>
    <property type="match status" value="1"/>
</dbReference>
<evidence type="ECO:0000256" key="6">
    <source>
        <dbReference type="ARBA" id="ARBA00022989"/>
    </source>
</evidence>
<feature type="transmembrane region" description="Helical" evidence="9">
    <location>
        <begin position="68"/>
        <end position="86"/>
    </location>
</feature>
<comment type="function">
    <text evidence="8">Probably a riboflavin-binding protein that interacts with the energy-coupling factor (ECF) ABC-transporter complex.</text>
</comment>
<evidence type="ECO:0000313" key="11">
    <source>
        <dbReference type="Proteomes" id="UP000198806"/>
    </source>
</evidence>
<gene>
    <name evidence="10" type="ORF">SAMN04489757_13012</name>
</gene>
<dbReference type="RefSeq" id="WP_139221539.1">
    <property type="nucleotide sequence ID" value="NZ_BAABFM010000011.1"/>
</dbReference>
<evidence type="ECO:0000256" key="4">
    <source>
        <dbReference type="ARBA" id="ARBA00022475"/>
    </source>
</evidence>
<dbReference type="PANTHER" id="PTHR38438:SF1">
    <property type="entry name" value="RIBOFLAVIN TRANSPORTER RIBU"/>
    <property type="match status" value="1"/>
</dbReference>
<reference evidence="10 11" key="1">
    <citation type="submission" date="2016-10" db="EMBL/GenBank/DDBJ databases">
        <authorList>
            <person name="de Groot N.N."/>
        </authorList>
    </citation>
    <scope>NUCLEOTIDE SEQUENCE [LARGE SCALE GENOMIC DNA]</scope>
    <source>
        <strain evidence="10 11">DSM 1283</strain>
    </source>
</reference>
<comment type="similarity">
    <text evidence="2 8">Belongs to the prokaryotic riboflavin transporter (P-RFT) (TC 2.A.87) family.</text>
</comment>
<evidence type="ECO:0000256" key="5">
    <source>
        <dbReference type="ARBA" id="ARBA00022692"/>
    </source>
</evidence>
<feature type="transmembrane region" description="Helical" evidence="9">
    <location>
        <begin position="184"/>
        <end position="207"/>
    </location>
</feature>
<keyword evidence="6 9" id="KW-1133">Transmembrane helix</keyword>
<evidence type="ECO:0000313" key="10">
    <source>
        <dbReference type="EMBL" id="SFO47960.1"/>
    </source>
</evidence>
<feature type="transmembrane region" description="Helical" evidence="9">
    <location>
        <begin position="158"/>
        <end position="177"/>
    </location>
</feature>
<dbReference type="InterPro" id="IPR025720">
    <property type="entry name" value="RibU"/>
</dbReference>
<dbReference type="OrthoDB" id="9809216at2"/>
<evidence type="ECO:0000256" key="7">
    <source>
        <dbReference type="ARBA" id="ARBA00023136"/>
    </source>
</evidence>
<keyword evidence="7 8" id="KW-0472">Membrane</keyword>
<proteinExistence type="inferred from homology"/>
<keyword evidence="11" id="KW-1185">Reference proteome</keyword>
<name>A0A1I5HIT7_9FIRM</name>
<dbReference type="AlphaFoldDB" id="A0A1I5HIT7"/>